<feature type="domain" description="Lipoyl-binding" evidence="6">
    <location>
        <begin position="59"/>
        <end position="141"/>
    </location>
</feature>
<dbReference type="InterPro" id="IPR011053">
    <property type="entry name" value="Single_hybrid_motif"/>
</dbReference>
<dbReference type="CDD" id="cd06848">
    <property type="entry name" value="GCS_H"/>
    <property type="match status" value="1"/>
</dbReference>
<protein>
    <recommendedName>
        <fullName evidence="5">Glycine cleavage system H protein</fullName>
    </recommendedName>
</protein>
<dbReference type="PROSITE" id="PS00189">
    <property type="entry name" value="LIPOYL"/>
    <property type="match status" value="1"/>
</dbReference>
<dbReference type="Proteomes" id="UP001465755">
    <property type="component" value="Unassembled WGS sequence"/>
</dbReference>
<evidence type="ECO:0000259" key="6">
    <source>
        <dbReference type="PROSITE" id="PS50968"/>
    </source>
</evidence>
<comment type="cofactor">
    <cofactor evidence="5">
        <name>(R)-lipoate</name>
        <dbReference type="ChEBI" id="CHEBI:83088"/>
    </cofactor>
    <text evidence="5">Binds 1 lipoyl cofactor covalently.</text>
</comment>
<dbReference type="NCBIfam" id="TIGR00527">
    <property type="entry name" value="gcvH"/>
    <property type="match status" value="1"/>
</dbReference>
<dbReference type="InterPro" id="IPR000089">
    <property type="entry name" value="Biotin_lipoyl"/>
</dbReference>
<evidence type="ECO:0000313" key="7">
    <source>
        <dbReference type="EMBL" id="KAK9800733.1"/>
    </source>
</evidence>
<dbReference type="InterPro" id="IPR033753">
    <property type="entry name" value="GCV_H/Fam206"/>
</dbReference>
<dbReference type="HAMAP" id="MF_00272">
    <property type="entry name" value="GcvH"/>
    <property type="match status" value="1"/>
</dbReference>
<dbReference type="Pfam" id="PF01597">
    <property type="entry name" value="GCV_H"/>
    <property type="match status" value="1"/>
</dbReference>
<dbReference type="GO" id="GO:0005739">
    <property type="term" value="C:mitochondrion"/>
    <property type="evidence" value="ECO:0007669"/>
    <property type="project" value="UniProtKB-SubCell"/>
</dbReference>
<name>A0AAW1NYD1_9CHLO</name>
<dbReference type="SUPFAM" id="SSF51230">
    <property type="entry name" value="Single hybrid motif"/>
    <property type="match status" value="1"/>
</dbReference>
<dbReference type="EMBL" id="JALJOQ010000081">
    <property type="protein sequence ID" value="KAK9800733.1"/>
    <property type="molecule type" value="Genomic_DNA"/>
</dbReference>
<dbReference type="AlphaFoldDB" id="A0AAW1NYD1"/>
<dbReference type="PROSITE" id="PS50968">
    <property type="entry name" value="BIOTINYL_LIPOYL"/>
    <property type="match status" value="1"/>
</dbReference>
<keyword evidence="5" id="KW-0496">Mitochondrion</keyword>
<proteinExistence type="inferred from homology"/>
<dbReference type="GO" id="GO:0019464">
    <property type="term" value="P:glycine decarboxylation via glycine cleavage system"/>
    <property type="evidence" value="ECO:0007669"/>
    <property type="project" value="UniProtKB-UniRule"/>
</dbReference>
<dbReference type="PANTHER" id="PTHR11715">
    <property type="entry name" value="GLYCINE CLEAVAGE SYSTEM H PROTEIN"/>
    <property type="match status" value="1"/>
</dbReference>
<dbReference type="NCBIfam" id="NF002270">
    <property type="entry name" value="PRK01202.1"/>
    <property type="match status" value="1"/>
</dbReference>
<dbReference type="InterPro" id="IPR017453">
    <property type="entry name" value="GCV_H_sub"/>
</dbReference>
<gene>
    <name evidence="7" type="ORF">WJX73_002363</name>
</gene>
<comment type="caution">
    <text evidence="7">The sequence shown here is derived from an EMBL/GenBank/DDBJ whole genome shotgun (WGS) entry which is preliminary data.</text>
</comment>
<evidence type="ECO:0000256" key="2">
    <source>
        <dbReference type="ARBA" id="ARBA00022823"/>
    </source>
</evidence>
<comment type="subunit">
    <text evidence="5">The glycine cleavage system is composed of four proteins: P, T, L and H.</text>
</comment>
<evidence type="ECO:0000256" key="5">
    <source>
        <dbReference type="RuleBase" id="RU364055"/>
    </source>
</evidence>
<evidence type="ECO:0000256" key="3">
    <source>
        <dbReference type="ARBA" id="ARBA00022946"/>
    </source>
</evidence>
<sequence>MALRKASRDLLATIGFRSSVASYQVGNALSAAQASFYATVREGLKYSKSHEWVKVDGETVTIGLSDFAQSELGDVVYVDLPEVGSQVEKEETFGVLESVKAASDLYSPVTGEVTETNQLLTDEPAQVNSSPFDDGWMMKVKLSDTSQLDDLLDQKAYEQHCEESGH</sequence>
<evidence type="ECO:0000256" key="4">
    <source>
        <dbReference type="PIRSR" id="PIRSR617453-50"/>
    </source>
</evidence>
<comment type="function">
    <text evidence="5">The H protein shuttles the methylamine group of glycine from the P protein to the T protein.</text>
</comment>
<organism evidence="7 8">
    <name type="scientific">Symbiochloris irregularis</name>
    <dbReference type="NCBI Taxonomy" id="706552"/>
    <lineage>
        <taxon>Eukaryota</taxon>
        <taxon>Viridiplantae</taxon>
        <taxon>Chlorophyta</taxon>
        <taxon>core chlorophytes</taxon>
        <taxon>Trebouxiophyceae</taxon>
        <taxon>Trebouxiales</taxon>
        <taxon>Trebouxiaceae</taxon>
        <taxon>Symbiochloris</taxon>
    </lineage>
</organism>
<keyword evidence="3 5" id="KW-0809">Transit peptide</keyword>
<keyword evidence="2 4" id="KW-0450">Lipoyl</keyword>
<dbReference type="InterPro" id="IPR002930">
    <property type="entry name" value="GCV_H"/>
</dbReference>
<dbReference type="Gene3D" id="2.40.50.100">
    <property type="match status" value="1"/>
</dbReference>
<accession>A0AAW1NYD1</accession>
<dbReference type="PANTHER" id="PTHR11715:SF3">
    <property type="entry name" value="GLYCINE CLEAVAGE SYSTEM H PROTEIN-RELATED"/>
    <property type="match status" value="1"/>
</dbReference>
<dbReference type="GO" id="GO:0009249">
    <property type="term" value="P:protein lipoylation"/>
    <property type="evidence" value="ECO:0007669"/>
    <property type="project" value="TreeGrafter"/>
</dbReference>
<reference evidence="7 8" key="1">
    <citation type="journal article" date="2024" name="Nat. Commun.">
        <title>Phylogenomics reveals the evolutionary origins of lichenization in chlorophyte algae.</title>
        <authorList>
            <person name="Puginier C."/>
            <person name="Libourel C."/>
            <person name="Otte J."/>
            <person name="Skaloud P."/>
            <person name="Haon M."/>
            <person name="Grisel S."/>
            <person name="Petersen M."/>
            <person name="Berrin J.G."/>
            <person name="Delaux P.M."/>
            <person name="Dal Grande F."/>
            <person name="Keller J."/>
        </authorList>
    </citation>
    <scope>NUCLEOTIDE SEQUENCE [LARGE SCALE GENOMIC DNA]</scope>
    <source>
        <strain evidence="7 8">SAG 2036</strain>
    </source>
</reference>
<feature type="modified residue" description="N6-lipoyllysine" evidence="4">
    <location>
        <position position="100"/>
    </location>
</feature>
<comment type="subcellular location">
    <subcellularLocation>
        <location evidence="5">Mitochondrion</location>
    </subcellularLocation>
</comment>
<keyword evidence="8" id="KW-1185">Reference proteome</keyword>
<dbReference type="GO" id="GO:0005960">
    <property type="term" value="C:glycine cleavage complex"/>
    <property type="evidence" value="ECO:0007669"/>
    <property type="project" value="UniProtKB-UniRule"/>
</dbReference>
<evidence type="ECO:0000313" key="8">
    <source>
        <dbReference type="Proteomes" id="UP001465755"/>
    </source>
</evidence>
<dbReference type="InterPro" id="IPR003016">
    <property type="entry name" value="2-oxoA_DH_lipoyl-BS"/>
</dbReference>
<comment type="similarity">
    <text evidence="1 5">Belongs to the GcvH family.</text>
</comment>
<evidence type="ECO:0000256" key="1">
    <source>
        <dbReference type="ARBA" id="ARBA00009249"/>
    </source>
</evidence>